<feature type="compositionally biased region" description="Pro residues" evidence="1">
    <location>
        <begin position="484"/>
        <end position="498"/>
    </location>
</feature>
<dbReference type="RefSeq" id="XP_033380350.1">
    <property type="nucleotide sequence ID" value="XM_033532289.1"/>
</dbReference>
<gene>
    <name evidence="3" type="ORF">BU24DRAFT_465583</name>
</gene>
<reference evidence="3" key="1">
    <citation type="journal article" date="2020" name="Stud. Mycol.">
        <title>101 Dothideomycetes genomes: a test case for predicting lifestyles and emergence of pathogens.</title>
        <authorList>
            <person name="Haridas S."/>
            <person name="Albert R."/>
            <person name="Binder M."/>
            <person name="Bloem J."/>
            <person name="Labutti K."/>
            <person name="Salamov A."/>
            <person name="Andreopoulos B."/>
            <person name="Baker S."/>
            <person name="Barry K."/>
            <person name="Bills G."/>
            <person name="Bluhm B."/>
            <person name="Cannon C."/>
            <person name="Castanera R."/>
            <person name="Culley D."/>
            <person name="Daum C."/>
            <person name="Ezra D."/>
            <person name="Gonzalez J."/>
            <person name="Henrissat B."/>
            <person name="Kuo A."/>
            <person name="Liang C."/>
            <person name="Lipzen A."/>
            <person name="Lutzoni F."/>
            <person name="Magnuson J."/>
            <person name="Mondo S."/>
            <person name="Nolan M."/>
            <person name="Ohm R."/>
            <person name="Pangilinan J."/>
            <person name="Park H.-J."/>
            <person name="Ramirez L."/>
            <person name="Alfaro M."/>
            <person name="Sun H."/>
            <person name="Tritt A."/>
            <person name="Yoshinaga Y."/>
            <person name="Zwiers L.-H."/>
            <person name="Turgeon B."/>
            <person name="Goodwin S."/>
            <person name="Spatafora J."/>
            <person name="Crous P."/>
            <person name="Grigoriev I."/>
        </authorList>
    </citation>
    <scope>NUCLEOTIDE SEQUENCE</scope>
    <source>
        <strain evidence="3">CBS 175.79</strain>
    </source>
</reference>
<dbReference type="Proteomes" id="UP000799778">
    <property type="component" value="Unassembled WGS sequence"/>
</dbReference>
<sequence length="592" mass="64115">MWNFFIFLAVCFGILPSLAFVASEPLTVDQMDFYIGATVVTFINVHAAHNPYILLFVPILLSFAYANSLRVRNVFKLDYPFALSQLVVKSSELLAHLIKSGTQQTIADLRSQLAINTKELKAAKTNLAAVHGINKALKTRIEQLNTQVSDKVSYQQESRPSTQWFSVGGGLISIGALQEKLDDLVNTVSQREATIAQLKRAEEQKMAFWKNQCQLVGEGAAENRKLIEVLRPELEALRASYDKLARDHYTAQQGADKFDHLVELIHQFAEPGVNQDLQAATVWFINGLRARGVDVEHLKVDLDRLDVWTRFVRDGHQSLIIPQQGLRLDPERSPMRGLKLIGTTMVDPRNCGHEARQIFDAATRHMPVAPNGPLGQYGYQPEPTSQAVQPYNGPMGQFAYQPEPTGQVVQHQQVTAVANETPVFASAGLPATFEPAAEVPSLASRMTFGPAETVASFAPAPAPTLEKPSLASRMTFGPAETAAAPPPAPAPAPAPTPTPIPASVPASVPAAAPAPVNEPLVAATAAVAKKRSDPDDAFANVEAEVRSKRSGAGRSAAPSSNKTGTRNTANRDKERRRRLGGVLESTLLSKGS</sequence>
<dbReference type="EMBL" id="ML978073">
    <property type="protein sequence ID" value="KAF2012011.1"/>
    <property type="molecule type" value="Genomic_DNA"/>
</dbReference>
<feature type="chain" id="PRO_5025571377" evidence="2">
    <location>
        <begin position="20"/>
        <end position="592"/>
    </location>
</feature>
<evidence type="ECO:0000313" key="3">
    <source>
        <dbReference type="EMBL" id="KAF2012011.1"/>
    </source>
</evidence>
<protein>
    <submittedName>
        <fullName evidence="3">Uncharacterized protein</fullName>
    </submittedName>
</protein>
<proteinExistence type="predicted"/>
<feature type="signal peptide" evidence="2">
    <location>
        <begin position="1"/>
        <end position="19"/>
    </location>
</feature>
<feature type="region of interest" description="Disordered" evidence="1">
    <location>
        <begin position="526"/>
        <end position="592"/>
    </location>
</feature>
<evidence type="ECO:0000256" key="2">
    <source>
        <dbReference type="SAM" id="SignalP"/>
    </source>
</evidence>
<evidence type="ECO:0000313" key="4">
    <source>
        <dbReference type="Proteomes" id="UP000799778"/>
    </source>
</evidence>
<keyword evidence="4" id="KW-1185">Reference proteome</keyword>
<evidence type="ECO:0000256" key="1">
    <source>
        <dbReference type="SAM" id="MobiDB-lite"/>
    </source>
</evidence>
<name>A0A6A5XGT7_9PLEO</name>
<accession>A0A6A5XGT7</accession>
<feature type="region of interest" description="Disordered" evidence="1">
    <location>
        <begin position="479"/>
        <end position="498"/>
    </location>
</feature>
<feature type="compositionally biased region" description="Low complexity" evidence="1">
    <location>
        <begin position="550"/>
        <end position="560"/>
    </location>
</feature>
<keyword evidence="2" id="KW-0732">Signal</keyword>
<organism evidence="3 4">
    <name type="scientific">Aaosphaeria arxii CBS 175.79</name>
    <dbReference type="NCBI Taxonomy" id="1450172"/>
    <lineage>
        <taxon>Eukaryota</taxon>
        <taxon>Fungi</taxon>
        <taxon>Dikarya</taxon>
        <taxon>Ascomycota</taxon>
        <taxon>Pezizomycotina</taxon>
        <taxon>Dothideomycetes</taxon>
        <taxon>Pleosporomycetidae</taxon>
        <taxon>Pleosporales</taxon>
        <taxon>Pleosporales incertae sedis</taxon>
        <taxon>Aaosphaeria</taxon>
    </lineage>
</organism>
<dbReference type="GeneID" id="54289686"/>
<dbReference type="AlphaFoldDB" id="A0A6A5XGT7"/>